<dbReference type="InterPro" id="IPR019056">
    <property type="entry name" value="Phage_TAC_6"/>
</dbReference>
<dbReference type="OrthoDB" id="7582980at2"/>
<dbReference type="eggNOG" id="ENOG5032XZR">
    <property type="taxonomic scope" value="Bacteria"/>
</dbReference>
<dbReference type="HOGENOM" id="CLU_188457_1_0_5"/>
<organism evidence="1">
    <name type="scientific">Rhodopseudomonas palustris (strain BisB18)</name>
    <dbReference type="NCBI Taxonomy" id="316056"/>
    <lineage>
        <taxon>Bacteria</taxon>
        <taxon>Pseudomonadati</taxon>
        <taxon>Pseudomonadota</taxon>
        <taxon>Alphaproteobacteria</taxon>
        <taxon>Hyphomicrobiales</taxon>
        <taxon>Nitrobacteraceae</taxon>
        <taxon>Rhodopseudomonas</taxon>
    </lineage>
</organism>
<dbReference type="AlphaFoldDB" id="Q217Q8"/>
<dbReference type="RefSeq" id="WP_011472282.1">
    <property type="nucleotide sequence ID" value="NC_007925.1"/>
</dbReference>
<accession>Q217Q8</accession>
<dbReference type="Pfam" id="PF09550">
    <property type="entry name" value="Phage_TAC_6"/>
    <property type="match status" value="1"/>
</dbReference>
<name>Q217Q8_RHOPB</name>
<dbReference type="NCBIfam" id="TIGR02216">
    <property type="entry name" value="phage_TIGR02216"/>
    <property type="match status" value="1"/>
</dbReference>
<dbReference type="KEGG" id="rpc:RPC_1819"/>
<dbReference type="EMBL" id="CP000301">
    <property type="protein sequence ID" value="ABD87378.1"/>
    <property type="molecule type" value="Genomic_DNA"/>
</dbReference>
<gene>
    <name evidence="1" type="ordered locus">RPC_1819</name>
</gene>
<dbReference type="InterPro" id="IPR011739">
    <property type="entry name" value="GTA_rcc01693"/>
</dbReference>
<evidence type="ECO:0000313" key="1">
    <source>
        <dbReference type="EMBL" id="ABD87378.1"/>
    </source>
</evidence>
<reference evidence="1" key="1">
    <citation type="submission" date="2006-03" db="EMBL/GenBank/DDBJ databases">
        <title>Complete sequence of Rhodopseudomonas palustris BisB18.</title>
        <authorList>
            <consortium name="US DOE Joint Genome Institute"/>
            <person name="Copeland A."/>
            <person name="Lucas S."/>
            <person name="Lapidus A."/>
            <person name="Barry K."/>
            <person name="Detter J.C."/>
            <person name="Glavina del Rio T."/>
            <person name="Hammon N."/>
            <person name="Israni S."/>
            <person name="Dalin E."/>
            <person name="Tice H."/>
            <person name="Pitluck S."/>
            <person name="Chain P."/>
            <person name="Malfatti S."/>
            <person name="Shin M."/>
            <person name="Vergez L."/>
            <person name="Schmutz J."/>
            <person name="Larimer F."/>
            <person name="Land M."/>
            <person name="Hauser L."/>
            <person name="Pelletier D.A."/>
            <person name="Kyrpides N."/>
            <person name="Anderson I."/>
            <person name="Oda Y."/>
            <person name="Harwood C.S."/>
            <person name="Richardson P."/>
        </authorList>
    </citation>
    <scope>NUCLEOTIDE SEQUENCE [LARGE SCALE GENOMIC DNA]</scope>
    <source>
        <strain evidence="1">BisB18</strain>
    </source>
</reference>
<protein>
    <recommendedName>
        <fullName evidence="2">Phage tail assembly chaperone</fullName>
    </recommendedName>
</protein>
<proteinExistence type="predicted"/>
<dbReference type="STRING" id="316056.RPC_1819"/>
<sequence length="75" mass="8263">MTALPSKPFPWAEAMRFGFGVLHLAPRDFWAMTPRELAQAILAVRGVATAPLDRAGLDDLLRRYPDRADMPGATP</sequence>
<evidence type="ECO:0008006" key="2">
    <source>
        <dbReference type="Google" id="ProtNLM"/>
    </source>
</evidence>